<name>A0ABW7F8J6_9BURK</name>
<organism evidence="2 3">
    <name type="scientific">Pelomonas parva</name>
    <dbReference type="NCBI Taxonomy" id="3299032"/>
    <lineage>
        <taxon>Bacteria</taxon>
        <taxon>Pseudomonadati</taxon>
        <taxon>Pseudomonadota</taxon>
        <taxon>Betaproteobacteria</taxon>
        <taxon>Burkholderiales</taxon>
        <taxon>Sphaerotilaceae</taxon>
        <taxon>Roseateles</taxon>
    </lineage>
</organism>
<accession>A0ABW7F8J6</accession>
<feature type="chain" id="PRO_5047149185" description="Outer membrane lipoprotein-sorting protein" evidence="1">
    <location>
        <begin position="20"/>
        <end position="349"/>
    </location>
</feature>
<keyword evidence="3" id="KW-1185">Reference proteome</keyword>
<protein>
    <recommendedName>
        <fullName evidence="4">Outer membrane lipoprotein-sorting protein</fullName>
    </recommendedName>
</protein>
<feature type="signal peptide" evidence="1">
    <location>
        <begin position="1"/>
        <end position="19"/>
    </location>
</feature>
<evidence type="ECO:0000313" key="3">
    <source>
        <dbReference type="Proteomes" id="UP001606210"/>
    </source>
</evidence>
<dbReference type="RefSeq" id="WP_394482975.1">
    <property type="nucleotide sequence ID" value="NZ_JBIGHV010000009.1"/>
</dbReference>
<evidence type="ECO:0000256" key="1">
    <source>
        <dbReference type="SAM" id="SignalP"/>
    </source>
</evidence>
<dbReference type="EMBL" id="JBIGHV010000009">
    <property type="protein sequence ID" value="MFG6432815.1"/>
    <property type="molecule type" value="Genomic_DNA"/>
</dbReference>
<keyword evidence="1" id="KW-0732">Signal</keyword>
<sequence length="349" mass="38270">MSAAAALLASALALPAASAPPPDARLGRVEVQGEAATAREKKTLAQLFKAEALFLKHRALAPTAPLTFKVYARTQAESTERLSLGLATPAGREPVALDEQDRFVIDPTWRRLDASTELRSRLADGRVTWRPDIRTPGVPDGERRLGDLRLQCRVGFGSGVARGATGFGWLRSFVIDDCEDRDWSPSNFVDRPVFAVTLVHGERRLTLSARLLHGLRDDGGADYDWGYSLRERMFRLPIGDTSWPDDTRVVFESMDDPPAPPAPGLLALDDDWVCAALALAPGATPAELALWLGAASDDLRFESGRRLQRRLREVKAPGGPVQLELVSVFDAADRLQKSSLRRLEPPPRR</sequence>
<comment type="caution">
    <text evidence="2">The sequence shown here is derived from an EMBL/GenBank/DDBJ whole genome shotgun (WGS) entry which is preliminary data.</text>
</comment>
<evidence type="ECO:0008006" key="4">
    <source>
        <dbReference type="Google" id="ProtNLM"/>
    </source>
</evidence>
<evidence type="ECO:0000313" key="2">
    <source>
        <dbReference type="EMBL" id="MFG6432815.1"/>
    </source>
</evidence>
<proteinExistence type="predicted"/>
<reference evidence="2 3" key="1">
    <citation type="submission" date="2024-08" db="EMBL/GenBank/DDBJ databases">
        <authorList>
            <person name="Lu H."/>
        </authorList>
    </citation>
    <scope>NUCLEOTIDE SEQUENCE [LARGE SCALE GENOMIC DNA]</scope>
    <source>
        <strain evidence="2 3">LYH14W</strain>
    </source>
</reference>
<gene>
    <name evidence="2" type="ORF">ACG00Y_23065</name>
</gene>
<dbReference type="Proteomes" id="UP001606210">
    <property type="component" value="Unassembled WGS sequence"/>
</dbReference>